<reference evidence="5" key="1">
    <citation type="submission" date="2024-06" db="EMBL/GenBank/DDBJ databases">
        <authorList>
            <person name="Liu X."/>
            <person name="Lenzi L."/>
            <person name="Haldenby T S."/>
            <person name="Uol C."/>
        </authorList>
    </citation>
    <scope>NUCLEOTIDE SEQUENCE</scope>
</reference>
<dbReference type="PROSITE" id="PS51421">
    <property type="entry name" value="RAS"/>
    <property type="match status" value="1"/>
</dbReference>
<feature type="region of interest" description="Disordered" evidence="3">
    <location>
        <begin position="1"/>
        <end position="41"/>
    </location>
</feature>
<accession>A0AAV2TU08</accession>
<dbReference type="PRINTS" id="PR00449">
    <property type="entry name" value="RASTRNSFRMNG"/>
</dbReference>
<dbReference type="GO" id="GO:0003924">
    <property type="term" value="F:GTPase activity"/>
    <property type="evidence" value="ECO:0007669"/>
    <property type="project" value="InterPro"/>
</dbReference>
<dbReference type="EMBL" id="CAXLJL010000711">
    <property type="protein sequence ID" value="CAL5140318.1"/>
    <property type="molecule type" value="Genomic_DNA"/>
</dbReference>
<evidence type="ECO:0000313" key="6">
    <source>
        <dbReference type="Proteomes" id="UP001497525"/>
    </source>
</evidence>
<dbReference type="SMART" id="SM00175">
    <property type="entry name" value="RAB"/>
    <property type="match status" value="1"/>
</dbReference>
<dbReference type="PANTHER" id="PTHR45775">
    <property type="entry name" value="RAD, GEM/KIR FAMILY MEMBER 2, ISOFORM C"/>
    <property type="match status" value="1"/>
</dbReference>
<dbReference type="GO" id="GO:0005525">
    <property type="term" value="F:GTP binding"/>
    <property type="evidence" value="ECO:0007669"/>
    <property type="project" value="InterPro"/>
</dbReference>
<comment type="caution">
    <text evidence="5">The sequence shown here is derived from an EMBL/GenBank/DDBJ whole genome shotgun (WGS) entry which is preliminary data.</text>
</comment>
<dbReference type="Gene3D" id="3.40.50.300">
    <property type="entry name" value="P-loop containing nucleotide triphosphate hydrolases"/>
    <property type="match status" value="1"/>
</dbReference>
<dbReference type="AlphaFoldDB" id="A0AAV2TU08"/>
<evidence type="ECO:0000259" key="4">
    <source>
        <dbReference type="Pfam" id="PF01926"/>
    </source>
</evidence>
<dbReference type="InterPro" id="IPR027417">
    <property type="entry name" value="P-loop_NTPase"/>
</dbReference>
<sequence>MSDRKKSITSWLKSPKLFKKQKDKKKQDDEKKHSVHSNRSPVHFEKCNNELLLPQAGTYCYSDTSLNAKSSPLKERNCPLPAPAQISDDFDLFVQLSNSPTSNLSNKISANIAKRNSLSRDEHCKYERAREWVNSNPTGLAGTGGSDELRRVMSMAERKPSTAKPTSYRRDLARASFRSRSVRERCPTKRLHYPRRVVDEVNSPDPSHLRPEFLSNHRLDGNQQHLVTAYEQCIGEPNIYRVRSFKVTNKGVVNLGDKIRARSVVLLPTDVEHICAAHVTPTKKNTRGEISSGSPALRSPADAQRFFSPTGGRSRIDSLRSQKGTVATNELPTVNYPDIALWSENTDYLVPPENDADNGQPIRIQIVGSPNVGKTSLCRQLITSDFLGARMESISEDTVERRVVVELDHQTWNITLIDNFGEAGEQELALIESIKTQEKSNALDAGTLQLLPQSTSSGSTLLRDVMVYLLVYSVDDARSYEYAATLMQILANMKDFLKDRVVILVANKSDLVRNRSVSVHRGKRLAHFYGCKYFEVSAAINHQIDELLVEIIVEVKHLRRKTSRVEAHGVDGLQERRISSLRAPAEAIARYFRKQFVAKSCEEIQATTV</sequence>
<evidence type="ECO:0000313" key="5">
    <source>
        <dbReference type="EMBL" id="CAL5140318.1"/>
    </source>
</evidence>
<organism evidence="5 6">
    <name type="scientific">Calicophoron daubneyi</name>
    <name type="common">Rumen fluke</name>
    <name type="synonym">Paramphistomum daubneyi</name>
    <dbReference type="NCBI Taxonomy" id="300641"/>
    <lineage>
        <taxon>Eukaryota</taxon>
        <taxon>Metazoa</taxon>
        <taxon>Spiralia</taxon>
        <taxon>Lophotrochozoa</taxon>
        <taxon>Platyhelminthes</taxon>
        <taxon>Trematoda</taxon>
        <taxon>Digenea</taxon>
        <taxon>Plagiorchiida</taxon>
        <taxon>Pronocephalata</taxon>
        <taxon>Paramphistomoidea</taxon>
        <taxon>Paramphistomidae</taxon>
        <taxon>Calicophoron</taxon>
    </lineage>
</organism>
<dbReference type="PANTHER" id="PTHR45775:SF6">
    <property type="entry name" value="RAD, GEM_KIR FAMILY MEMBER 2, ISOFORM C"/>
    <property type="match status" value="1"/>
</dbReference>
<feature type="region of interest" description="Disordered" evidence="3">
    <location>
        <begin position="284"/>
        <end position="324"/>
    </location>
</feature>
<name>A0AAV2TU08_CALDB</name>
<dbReference type="InterPro" id="IPR001806">
    <property type="entry name" value="Small_GTPase"/>
</dbReference>
<proteinExistence type="inferred from homology"/>
<dbReference type="SUPFAM" id="SSF52540">
    <property type="entry name" value="P-loop containing nucleoside triphosphate hydrolases"/>
    <property type="match status" value="1"/>
</dbReference>
<evidence type="ECO:0000256" key="2">
    <source>
        <dbReference type="ARBA" id="ARBA00022553"/>
    </source>
</evidence>
<dbReference type="GO" id="GO:0005246">
    <property type="term" value="F:calcium channel regulator activity"/>
    <property type="evidence" value="ECO:0007669"/>
    <property type="project" value="TreeGrafter"/>
</dbReference>
<dbReference type="SMART" id="SM00173">
    <property type="entry name" value="RAS"/>
    <property type="match status" value="1"/>
</dbReference>
<protein>
    <recommendedName>
        <fullName evidence="4">G domain-containing protein</fullName>
    </recommendedName>
</protein>
<gene>
    <name evidence="5" type="ORF">CDAUBV1_LOCUS15482</name>
</gene>
<dbReference type="GO" id="GO:0005886">
    <property type="term" value="C:plasma membrane"/>
    <property type="evidence" value="ECO:0007669"/>
    <property type="project" value="TreeGrafter"/>
</dbReference>
<dbReference type="Pfam" id="PF01926">
    <property type="entry name" value="MMR_HSR1"/>
    <property type="match status" value="1"/>
</dbReference>
<dbReference type="InterPro" id="IPR006073">
    <property type="entry name" value="GTP-bd"/>
</dbReference>
<dbReference type="PROSITE" id="PS51419">
    <property type="entry name" value="RAB"/>
    <property type="match status" value="1"/>
</dbReference>
<dbReference type="Proteomes" id="UP001497525">
    <property type="component" value="Unassembled WGS sequence"/>
</dbReference>
<keyword evidence="2" id="KW-0597">Phosphoprotein</keyword>
<evidence type="ECO:0000256" key="1">
    <source>
        <dbReference type="ARBA" id="ARBA00008846"/>
    </source>
</evidence>
<feature type="domain" description="G" evidence="4">
    <location>
        <begin position="364"/>
        <end position="440"/>
    </location>
</feature>
<dbReference type="InterPro" id="IPR051641">
    <property type="entry name" value="RGK_GTP-binding_reg"/>
</dbReference>
<comment type="similarity">
    <text evidence="1">Belongs to the small GTPase superfamily. RGK family.</text>
</comment>
<dbReference type="Pfam" id="PF00071">
    <property type="entry name" value="Ras"/>
    <property type="match status" value="1"/>
</dbReference>
<evidence type="ECO:0000256" key="3">
    <source>
        <dbReference type="SAM" id="MobiDB-lite"/>
    </source>
</evidence>